<proteinExistence type="predicted"/>
<evidence type="ECO:0000256" key="2">
    <source>
        <dbReference type="ARBA" id="ARBA00023043"/>
    </source>
</evidence>
<evidence type="ECO:0000313" key="5">
    <source>
        <dbReference type="Proteomes" id="UP000770661"/>
    </source>
</evidence>
<dbReference type="PANTHER" id="PTHR24198:SF165">
    <property type="entry name" value="ANKYRIN REPEAT-CONTAINING PROTEIN-RELATED"/>
    <property type="match status" value="1"/>
</dbReference>
<keyword evidence="5" id="KW-1185">Reference proteome</keyword>
<dbReference type="Pfam" id="PF12796">
    <property type="entry name" value="Ank_2"/>
    <property type="match status" value="1"/>
</dbReference>
<evidence type="ECO:0000256" key="1">
    <source>
        <dbReference type="ARBA" id="ARBA00022737"/>
    </source>
</evidence>
<dbReference type="Proteomes" id="UP000770661">
    <property type="component" value="Unassembled WGS sequence"/>
</dbReference>
<keyword evidence="1" id="KW-0677">Repeat</keyword>
<dbReference type="SUPFAM" id="SSF48403">
    <property type="entry name" value="Ankyrin repeat"/>
    <property type="match status" value="1"/>
</dbReference>
<dbReference type="SMART" id="SM00248">
    <property type="entry name" value="ANK"/>
    <property type="match status" value="5"/>
</dbReference>
<dbReference type="Gene3D" id="1.25.40.20">
    <property type="entry name" value="Ankyrin repeat-containing domain"/>
    <property type="match status" value="2"/>
</dbReference>
<reference evidence="4" key="1">
    <citation type="submission" date="2020-07" db="EMBL/GenBank/DDBJ databases">
        <title>The High-quality genome of the commercially important snow crab, Chionoecetes opilio.</title>
        <authorList>
            <person name="Jeong J.-H."/>
            <person name="Ryu S."/>
        </authorList>
    </citation>
    <scope>NUCLEOTIDE SEQUENCE</scope>
    <source>
        <strain evidence="4">MADBK_172401_WGS</strain>
        <tissue evidence="4">Digestive gland</tissue>
    </source>
</reference>
<protein>
    <submittedName>
        <fullName evidence="4">Uncharacterized protein</fullName>
    </submittedName>
</protein>
<gene>
    <name evidence="4" type="ORF">GWK47_026477</name>
</gene>
<name>A0A8J8WEE7_CHIOP</name>
<feature type="repeat" description="ANK" evidence="3">
    <location>
        <begin position="299"/>
        <end position="331"/>
    </location>
</feature>
<dbReference type="InterPro" id="IPR002110">
    <property type="entry name" value="Ankyrin_rpt"/>
</dbReference>
<evidence type="ECO:0000256" key="3">
    <source>
        <dbReference type="PROSITE-ProRule" id="PRU00023"/>
    </source>
</evidence>
<dbReference type="OrthoDB" id="6379249at2759"/>
<dbReference type="InterPro" id="IPR036770">
    <property type="entry name" value="Ankyrin_rpt-contain_sf"/>
</dbReference>
<dbReference type="PROSITE" id="PS50088">
    <property type="entry name" value="ANK_REPEAT"/>
    <property type="match status" value="1"/>
</dbReference>
<comment type="caution">
    <text evidence="4">The sequence shown here is derived from an EMBL/GenBank/DDBJ whole genome shotgun (WGS) entry which is preliminary data.</text>
</comment>
<dbReference type="Gene3D" id="3.30.460.90">
    <property type="match status" value="1"/>
</dbReference>
<dbReference type="PROSITE" id="PS50297">
    <property type="entry name" value="ANK_REP_REGION"/>
    <property type="match status" value="1"/>
</dbReference>
<sequence length="761" mass="85769">MLSTIVVGDDVRKVSLLISNGCTVQPVKGSAQSALQMAVINDRPRILNLLLAAGADLTFCINGRNLLQQAWCSFNVTSGVLCSLTKAFVSRLRAEKNRMIASSNEICAEIDSILQILEGDKSWAASWTTDDPVHLTTLMAMAAQANCPITATFLHQAGAWCYFSRSHSSPLHAALRAQHWNLAESFVRDLEGCIYIPDGKGHFPVDMMPTEYKNKLKEMMYHRELQKLESLLKSQKDPSRKDEVETVLRLQQQMFLKSDHERPNCKTLLLVVRHGLLHLTHLLLKNGELSVNAVLDNTSGSTALHEAASHGKSACAALLISNKADPLHPDKYGQTSLHLAAMFGHADTFCLMTQFIDKNIEIPCRAETTASQAKDNFRVYVKYYSKCGDAARDTLTMIDQQEEKQILKRILRIINRNDLLLAAKEANINFDRGEAKQVKEIVVREMREIMKSVGTQNPVYKGSLHLVGSSQDGSKLYAPDEYDFNLEISLPESDLTIVVKTNECGENNATEPQLNLIVESYTNVLEGNRFMTNFYDAIKDHLDSHKLQDKRLSIVPPGLITTKVGVGLAMAWQGEEYPLLLVGVDVVPVLNVPWNDKITKPFLAHKHLDIDTSNMHISNVTDGSWRCSFAKIETIVLKTLQSDERLVYLASKTLLSCLKTEPWMPQELKAFRTWWCTRQWQIPVPKVFCLKNSFLELLERKRNEKCHWPEKDVMIYIQEVFNNMCSKTQKPKLTHAYFGGQCEAPTKSIGADTIINCFQWE</sequence>
<keyword evidence="2 3" id="KW-0040">ANK repeat</keyword>
<organism evidence="4 5">
    <name type="scientific">Chionoecetes opilio</name>
    <name type="common">Atlantic snow crab</name>
    <name type="synonym">Cancer opilio</name>
    <dbReference type="NCBI Taxonomy" id="41210"/>
    <lineage>
        <taxon>Eukaryota</taxon>
        <taxon>Metazoa</taxon>
        <taxon>Ecdysozoa</taxon>
        <taxon>Arthropoda</taxon>
        <taxon>Crustacea</taxon>
        <taxon>Multicrustacea</taxon>
        <taxon>Malacostraca</taxon>
        <taxon>Eumalacostraca</taxon>
        <taxon>Eucarida</taxon>
        <taxon>Decapoda</taxon>
        <taxon>Pleocyemata</taxon>
        <taxon>Brachyura</taxon>
        <taxon>Eubrachyura</taxon>
        <taxon>Majoidea</taxon>
        <taxon>Majidae</taxon>
        <taxon>Chionoecetes</taxon>
    </lineage>
</organism>
<dbReference type="EMBL" id="JACEEZ010025865">
    <property type="protein sequence ID" value="KAG0696647.1"/>
    <property type="molecule type" value="Genomic_DNA"/>
</dbReference>
<accession>A0A8J8WEE7</accession>
<dbReference type="AlphaFoldDB" id="A0A8J8WEE7"/>
<evidence type="ECO:0000313" key="4">
    <source>
        <dbReference type="EMBL" id="KAG0696647.1"/>
    </source>
</evidence>
<dbReference type="PANTHER" id="PTHR24198">
    <property type="entry name" value="ANKYRIN REPEAT AND PROTEIN KINASE DOMAIN-CONTAINING PROTEIN"/>
    <property type="match status" value="1"/>
</dbReference>